<gene>
    <name evidence="5" type="ORF">TTHERM_00614790</name>
</gene>
<dbReference type="SUPFAM" id="SSF50978">
    <property type="entry name" value="WD40 repeat-like"/>
    <property type="match status" value="1"/>
</dbReference>
<dbReference type="STRING" id="312017.I7MIG7"/>
<dbReference type="InterPro" id="IPR036322">
    <property type="entry name" value="WD40_repeat_dom_sf"/>
</dbReference>
<dbReference type="Pfam" id="PF21032">
    <property type="entry name" value="PROPPIN"/>
    <property type="match status" value="1"/>
</dbReference>
<dbReference type="RefSeq" id="XP_001024648.1">
    <property type="nucleotide sequence ID" value="XM_001024648.3"/>
</dbReference>
<keyword evidence="1" id="KW-0853">WD repeat</keyword>
<accession>I7MIG7</accession>
<dbReference type="PANTHER" id="PTHR11227">
    <property type="entry name" value="WD-REPEAT PROTEIN INTERACTING WITH PHOSPHOINOSIDES WIPI -RELATED"/>
    <property type="match status" value="1"/>
</dbReference>
<comment type="similarity">
    <text evidence="3">Belongs to the WD repeat PROPPIN family.</text>
</comment>
<dbReference type="GeneID" id="7837774"/>
<dbReference type="InterPro" id="IPR015943">
    <property type="entry name" value="WD40/YVTN_repeat-like_dom_sf"/>
</dbReference>
<feature type="compositionally biased region" description="Basic and acidic residues" evidence="4">
    <location>
        <begin position="33"/>
        <end position="59"/>
    </location>
</feature>
<dbReference type="KEGG" id="tet:TTHERM_00614790"/>
<protein>
    <submittedName>
        <fullName evidence="5">WD repeat protein, putative</fullName>
    </submittedName>
</protein>
<sequence>MQKQNIVSGFEVIDNFSDDETHPNKQLNQPRQQKSDIKSSKQQSKQDENITKQEQKNKIEQQQQFIENSQNYEQTDETDDTEFLHKNIPKIYAITFSQTGKTVAIGTEEGLRIQSSESLKVGMLNKKYIMEKEKNSFYCGIKLVSLMFDTYICALVTDNKNKQYPDSKVYIWDQKNSQIIGQYEFYSPILQICYMREFLLVASEQRLVLYDIVQKKPLKYILDISTPQKFVASQRYDTFTFCYLTKNKGMIIATNVWYDNPVQIDFNQEIGVSTPQSLEQREFDISNMVLSHDGSLLAACEKGGNIIKIFDTEKGKLKCTLYRGKYPKIITDMQFKKDLTAFGLISTYEQKSEDEGTIHIYDISMISQFNKEPNKIPFTRFQNIRSQQFNFDILKKYSYASKDTKFQGPLIQFDPQGGNSFTIYSESDYTLSQEYNLTSDEPKKRLTDNQKQDGWIDPIQDG</sequence>
<dbReference type="SMR" id="I7MIG7"/>
<dbReference type="AlphaFoldDB" id="I7MIG7"/>
<feature type="compositionally biased region" description="Basic and acidic residues" evidence="4">
    <location>
        <begin position="440"/>
        <end position="451"/>
    </location>
</feature>
<evidence type="ECO:0000256" key="2">
    <source>
        <dbReference type="ARBA" id="ARBA00022737"/>
    </source>
</evidence>
<feature type="region of interest" description="Disordered" evidence="4">
    <location>
        <begin position="440"/>
        <end position="462"/>
    </location>
</feature>
<dbReference type="eggNOG" id="KOG2111">
    <property type="taxonomic scope" value="Eukaryota"/>
</dbReference>
<evidence type="ECO:0000313" key="6">
    <source>
        <dbReference type="Proteomes" id="UP000009168"/>
    </source>
</evidence>
<name>I7MIG7_TETTS</name>
<dbReference type="HOGENOM" id="CLU_592506_0_0_1"/>
<proteinExistence type="inferred from homology"/>
<organism evidence="5 6">
    <name type="scientific">Tetrahymena thermophila (strain SB210)</name>
    <dbReference type="NCBI Taxonomy" id="312017"/>
    <lineage>
        <taxon>Eukaryota</taxon>
        <taxon>Sar</taxon>
        <taxon>Alveolata</taxon>
        <taxon>Ciliophora</taxon>
        <taxon>Intramacronucleata</taxon>
        <taxon>Oligohymenophorea</taxon>
        <taxon>Hymenostomatida</taxon>
        <taxon>Tetrahymenina</taxon>
        <taxon>Tetrahymenidae</taxon>
        <taxon>Tetrahymena</taxon>
    </lineage>
</organism>
<evidence type="ECO:0000256" key="3">
    <source>
        <dbReference type="ARBA" id="ARBA00025740"/>
    </source>
</evidence>
<dbReference type="Gene3D" id="2.130.10.10">
    <property type="entry name" value="YVTN repeat-like/Quinoprotein amine dehydrogenase"/>
    <property type="match status" value="1"/>
</dbReference>
<dbReference type="Proteomes" id="UP000009168">
    <property type="component" value="Unassembled WGS sequence"/>
</dbReference>
<keyword evidence="2" id="KW-0677">Repeat</keyword>
<evidence type="ECO:0000256" key="4">
    <source>
        <dbReference type="SAM" id="MobiDB-lite"/>
    </source>
</evidence>
<reference evidence="6" key="1">
    <citation type="journal article" date="2006" name="PLoS Biol.">
        <title>Macronuclear genome sequence of the ciliate Tetrahymena thermophila, a model eukaryote.</title>
        <authorList>
            <person name="Eisen J.A."/>
            <person name="Coyne R.S."/>
            <person name="Wu M."/>
            <person name="Wu D."/>
            <person name="Thiagarajan M."/>
            <person name="Wortman J.R."/>
            <person name="Badger J.H."/>
            <person name="Ren Q."/>
            <person name="Amedeo P."/>
            <person name="Jones K.M."/>
            <person name="Tallon L.J."/>
            <person name="Delcher A.L."/>
            <person name="Salzberg S.L."/>
            <person name="Silva J.C."/>
            <person name="Haas B.J."/>
            <person name="Majoros W.H."/>
            <person name="Farzad M."/>
            <person name="Carlton J.M."/>
            <person name="Smith R.K. Jr."/>
            <person name="Garg J."/>
            <person name="Pearlman R.E."/>
            <person name="Karrer K.M."/>
            <person name="Sun L."/>
            <person name="Manning G."/>
            <person name="Elde N.C."/>
            <person name="Turkewitz A.P."/>
            <person name="Asai D.J."/>
            <person name="Wilkes D.E."/>
            <person name="Wang Y."/>
            <person name="Cai H."/>
            <person name="Collins K."/>
            <person name="Stewart B.A."/>
            <person name="Lee S.R."/>
            <person name="Wilamowska K."/>
            <person name="Weinberg Z."/>
            <person name="Ruzzo W.L."/>
            <person name="Wloga D."/>
            <person name="Gaertig J."/>
            <person name="Frankel J."/>
            <person name="Tsao C.-C."/>
            <person name="Gorovsky M.A."/>
            <person name="Keeling P.J."/>
            <person name="Waller R.F."/>
            <person name="Patron N.J."/>
            <person name="Cherry J.M."/>
            <person name="Stover N.A."/>
            <person name="Krieger C.J."/>
            <person name="del Toro C."/>
            <person name="Ryder H.F."/>
            <person name="Williamson S.C."/>
            <person name="Barbeau R.A."/>
            <person name="Hamilton E.P."/>
            <person name="Orias E."/>
        </authorList>
    </citation>
    <scope>NUCLEOTIDE SEQUENCE [LARGE SCALE GENOMIC DNA]</scope>
    <source>
        <strain evidence="6">SB210</strain>
    </source>
</reference>
<dbReference type="InterPro" id="IPR048720">
    <property type="entry name" value="PROPPIN"/>
</dbReference>
<dbReference type="OMA" id="EDEGTIH"/>
<dbReference type="InParanoid" id="I7MIG7"/>
<dbReference type="OrthoDB" id="1667587at2759"/>
<dbReference type="EMBL" id="GG662448">
    <property type="protein sequence ID" value="EAS04403.1"/>
    <property type="molecule type" value="Genomic_DNA"/>
</dbReference>
<keyword evidence="6" id="KW-1185">Reference proteome</keyword>
<evidence type="ECO:0000313" key="5">
    <source>
        <dbReference type="EMBL" id="EAS04403.1"/>
    </source>
</evidence>
<evidence type="ECO:0000256" key="1">
    <source>
        <dbReference type="ARBA" id="ARBA00022574"/>
    </source>
</evidence>
<feature type="region of interest" description="Disordered" evidence="4">
    <location>
        <begin position="1"/>
        <end position="59"/>
    </location>
</feature>